<dbReference type="eggNOG" id="ENOG502SPJT">
    <property type="taxonomic scope" value="Eukaryota"/>
</dbReference>
<reference evidence="3 4" key="2">
    <citation type="journal article" date="2010" name="Nature">
        <title>Comparative genomics reveals mobile pathogenicity chromosomes in Fusarium.</title>
        <authorList>
            <person name="Ma L.J."/>
            <person name="van der Does H.C."/>
            <person name="Borkovich K.A."/>
            <person name="Coleman J.J."/>
            <person name="Daboussi M.J."/>
            <person name="Di Pietro A."/>
            <person name="Dufresne M."/>
            <person name="Freitag M."/>
            <person name="Grabherr M."/>
            <person name="Henrissat B."/>
            <person name="Houterman P.M."/>
            <person name="Kang S."/>
            <person name="Shim W.B."/>
            <person name="Woloshuk C."/>
            <person name="Xie X."/>
            <person name="Xu J.R."/>
            <person name="Antoniw J."/>
            <person name="Baker S.E."/>
            <person name="Bluhm B.H."/>
            <person name="Breakspear A."/>
            <person name="Brown D.W."/>
            <person name="Butchko R.A."/>
            <person name="Chapman S."/>
            <person name="Coulson R."/>
            <person name="Coutinho P.M."/>
            <person name="Danchin E.G."/>
            <person name="Diener A."/>
            <person name="Gale L.R."/>
            <person name="Gardiner D.M."/>
            <person name="Goff S."/>
            <person name="Hammond-Kosack K.E."/>
            <person name="Hilburn K."/>
            <person name="Hua-Van A."/>
            <person name="Jonkers W."/>
            <person name="Kazan K."/>
            <person name="Kodira C.D."/>
            <person name="Koehrsen M."/>
            <person name="Kumar L."/>
            <person name="Lee Y.H."/>
            <person name="Li L."/>
            <person name="Manners J.M."/>
            <person name="Miranda-Saavedra D."/>
            <person name="Mukherjee M."/>
            <person name="Park G."/>
            <person name="Park J."/>
            <person name="Park S.Y."/>
            <person name="Proctor R.H."/>
            <person name="Regev A."/>
            <person name="Ruiz-Roldan M.C."/>
            <person name="Sain D."/>
            <person name="Sakthikumar S."/>
            <person name="Sykes S."/>
            <person name="Schwartz D.C."/>
            <person name="Turgeon B.G."/>
            <person name="Wapinski I."/>
            <person name="Yoder O."/>
            <person name="Young S."/>
            <person name="Zeng Q."/>
            <person name="Zhou S."/>
            <person name="Galagan J."/>
            <person name="Cuomo C.A."/>
            <person name="Kistler H.C."/>
            <person name="Rep M."/>
        </authorList>
    </citation>
    <scope>GENOME REANNOTATION</scope>
    <source>
        <strain evidence="4">ATCC MYA-4620 / CBS 123657 / FGSC 9075 / NRRL 31084 / PH-1</strain>
        <strain evidence="3">PH-1 / ATCC MYA-4620 / FGSC 9075 / NRRL 31084</strain>
    </source>
</reference>
<dbReference type="HOGENOM" id="CLU_733704_0_0_1"/>
<sequence>MDPAFLARAIATIQSSRPPTPPPLTLDDTTRELYERAVADPSSLSEEERRGILQKPHREEEDSLCHDICGFTMPELVAKAVQYPNSLSYLETDLIVRGVSKDRNKKRLDEAMRLIPTDKDLWHKASNAATTEDEHVAKKAAWAKRNEQHNARNAASEIFDSSDSIIVKNVLTGVPWQDHIMSSSASTKTLAPCGFVVFYPKEQAINWSTFKEKMEKSVSLGFHRYLSLVKEPIMRGFKLHDVPHNSSESLVSHFVAMRGARNIPAGLRQDVFLYLDDEAFQSLKLDKPFIWLWEPQEQSVLQEQLGTVKVDIKHIAPLLLMRLTQRDMSLEGRQLLMWRREPDLEGFHAAAASSTNESLEHVGIWPPRTIPM</sequence>
<dbReference type="AlphaFoldDB" id="I1RDC2"/>
<evidence type="ECO:0000256" key="1">
    <source>
        <dbReference type="SAM" id="MobiDB-lite"/>
    </source>
</evidence>
<name>I1RDC2_GIBZE</name>
<evidence type="ECO:0000313" key="4">
    <source>
        <dbReference type="Proteomes" id="UP000070720"/>
    </source>
</evidence>
<dbReference type="KEGG" id="fgr:FGSG_01616"/>
<dbReference type="EMBL" id="HG970332">
    <property type="protein sequence ID" value="CEF73780.1"/>
    <property type="molecule type" value="Genomic_DNA"/>
</dbReference>
<evidence type="ECO:0000313" key="3">
    <source>
        <dbReference type="EnsemblFungi" id="CEF73780"/>
    </source>
</evidence>
<dbReference type="OrthoDB" id="4424523at2759"/>
<dbReference type="Proteomes" id="UP000070720">
    <property type="component" value="Chromosome 1"/>
</dbReference>
<accession>A0A098D5Q0</accession>
<dbReference type="RefSeq" id="XP_011317439.1">
    <property type="nucleotide sequence ID" value="XM_011319137.1"/>
</dbReference>
<gene>
    <name evidence="3" type="primary">FG01616.1</name>
    <name evidence="2" type="ORF">FGRAMPH1_01T03947</name>
</gene>
<dbReference type="InParanoid" id="I1RDC2"/>
<organism evidence="2 4">
    <name type="scientific">Gibberella zeae (strain ATCC MYA-4620 / CBS 123657 / FGSC 9075 / NRRL 31084 / PH-1)</name>
    <name type="common">Wheat head blight fungus</name>
    <name type="synonym">Fusarium graminearum</name>
    <dbReference type="NCBI Taxonomy" id="229533"/>
    <lineage>
        <taxon>Eukaryota</taxon>
        <taxon>Fungi</taxon>
        <taxon>Dikarya</taxon>
        <taxon>Ascomycota</taxon>
        <taxon>Pezizomycotina</taxon>
        <taxon>Sordariomycetes</taxon>
        <taxon>Hypocreomycetidae</taxon>
        <taxon>Hypocreales</taxon>
        <taxon>Nectriaceae</taxon>
        <taxon>Fusarium</taxon>
    </lineage>
</organism>
<reference evidence="3 4" key="1">
    <citation type="journal article" date="2007" name="Science">
        <title>The Fusarium graminearum genome reveals a link between localized polymorphism and pathogen specialization.</title>
        <authorList>
            <person name="Cuomo C.A."/>
            <person name="Gueldener U."/>
            <person name="Xu J.-R."/>
            <person name="Trail F."/>
            <person name="Turgeon B.G."/>
            <person name="Di Pietro A."/>
            <person name="Walton J.D."/>
            <person name="Ma L.-J."/>
            <person name="Baker S.E."/>
            <person name="Rep M."/>
            <person name="Adam G."/>
            <person name="Antoniw J."/>
            <person name="Baldwin T."/>
            <person name="Calvo S.E."/>
            <person name="Chang Y.-L."/>
            <person name="DeCaprio D."/>
            <person name="Gale L.R."/>
            <person name="Gnerre S."/>
            <person name="Goswami R.S."/>
            <person name="Hammond-Kosack K."/>
            <person name="Harris L.J."/>
            <person name="Hilburn K."/>
            <person name="Kennell J.C."/>
            <person name="Kroken S."/>
            <person name="Magnuson J.K."/>
            <person name="Mannhaupt G."/>
            <person name="Mauceli E.W."/>
            <person name="Mewes H.-W."/>
            <person name="Mitterbauer R."/>
            <person name="Muehlbauer G."/>
            <person name="Muensterkoetter M."/>
            <person name="Nelson D."/>
            <person name="O'Donnell K."/>
            <person name="Ouellet T."/>
            <person name="Qi W."/>
            <person name="Quesneville H."/>
            <person name="Roncero M.I.G."/>
            <person name="Seong K.-Y."/>
            <person name="Tetko I.V."/>
            <person name="Urban M."/>
            <person name="Waalwijk C."/>
            <person name="Ward T.J."/>
            <person name="Yao J."/>
            <person name="Birren B.W."/>
            <person name="Kistler H.C."/>
        </authorList>
    </citation>
    <scope>NUCLEOTIDE SEQUENCE [LARGE SCALE GENOMIC DNA]</scope>
    <source>
        <strain evidence="4">ATCC MYA-4620 / CBS 123657 / FGSC 9075 / NRRL 31084 / PH-1</strain>
        <strain evidence="3">PH-1 / ATCC MYA-4620 / FGSC 9075 / NRRL 31084</strain>
    </source>
</reference>
<dbReference type="VEuPathDB" id="FungiDB:FGRAMPH1_01G03947"/>
<reference evidence="2 4" key="3">
    <citation type="journal article" date="2015" name="BMC Genomics">
        <title>The completed genome sequence of the pathogenic ascomycete fungus Fusarium graminearum.</title>
        <authorList>
            <person name="King R."/>
            <person name="Urban M."/>
            <person name="Hammond-Kosack M.C."/>
            <person name="Hassani-Pak K."/>
            <person name="Hammond-Kosack K.E."/>
        </authorList>
    </citation>
    <scope>NUCLEOTIDE SEQUENCE [LARGE SCALE GENOMIC DNA]</scope>
    <source>
        <strain evidence="4">ATCC MYA-4620 / CBS 123657 / FGSC 9075 / NRRL 31084 / PH-1</strain>
        <strain evidence="2">PH-1</strain>
    </source>
</reference>
<feature type="region of interest" description="Disordered" evidence="1">
    <location>
        <begin position="38"/>
        <end position="58"/>
    </location>
</feature>
<feature type="compositionally biased region" description="Basic and acidic residues" evidence="1">
    <location>
        <begin position="46"/>
        <end position="58"/>
    </location>
</feature>
<accession>I1RDC2</accession>
<proteinExistence type="predicted"/>
<keyword evidence="4" id="KW-1185">Reference proteome</keyword>
<protein>
    <submittedName>
        <fullName evidence="2">Chromosome 1, complete genome</fullName>
    </submittedName>
</protein>
<reference evidence="3" key="4">
    <citation type="submission" date="2017-01" db="UniProtKB">
        <authorList>
            <consortium name="EnsemblFungi"/>
        </authorList>
    </citation>
    <scope>IDENTIFICATION</scope>
    <source>
        <strain evidence="3">PH-1 / ATCC MYA-4620 / FGSC 9075 / NRRL 31084</strain>
    </source>
</reference>
<dbReference type="EnsemblFungi" id="CEF73780">
    <property type="protein sequence ID" value="CEF73780"/>
    <property type="gene ID" value="FGRRES_01616"/>
</dbReference>
<evidence type="ECO:0000313" key="2">
    <source>
        <dbReference type="EMBL" id="CEF73780.1"/>
    </source>
</evidence>